<feature type="domain" description="C2H2-type" evidence="11">
    <location>
        <begin position="299"/>
        <end position="320"/>
    </location>
</feature>
<protein>
    <submittedName>
        <fullName evidence="12">Uncharacterized protein</fullName>
    </submittedName>
</protein>
<dbReference type="InterPro" id="IPR000571">
    <property type="entry name" value="Znf_CCCH"/>
</dbReference>
<dbReference type="InterPro" id="IPR036236">
    <property type="entry name" value="Znf_C2H2_sf"/>
</dbReference>
<dbReference type="PROSITE" id="PS50103">
    <property type="entry name" value="ZF_C3H1"/>
    <property type="match status" value="1"/>
</dbReference>
<feature type="compositionally biased region" description="Polar residues" evidence="9">
    <location>
        <begin position="448"/>
        <end position="475"/>
    </location>
</feature>
<feature type="compositionally biased region" description="Polar residues" evidence="9">
    <location>
        <begin position="407"/>
        <end position="418"/>
    </location>
</feature>
<feature type="region of interest" description="Disordered" evidence="9">
    <location>
        <begin position="390"/>
        <end position="475"/>
    </location>
</feature>
<feature type="compositionally biased region" description="Polar residues" evidence="9">
    <location>
        <begin position="542"/>
        <end position="551"/>
    </location>
</feature>
<keyword evidence="13" id="KW-1185">Reference proteome</keyword>
<evidence type="ECO:0000259" key="10">
    <source>
        <dbReference type="PROSITE" id="PS50103"/>
    </source>
</evidence>
<evidence type="ECO:0000256" key="3">
    <source>
        <dbReference type="ARBA" id="ARBA00022737"/>
    </source>
</evidence>
<dbReference type="FunFam" id="3.30.160.60:FF:000446">
    <property type="entry name" value="Zinc finger protein"/>
    <property type="match status" value="1"/>
</dbReference>
<feature type="region of interest" description="Disordered" evidence="9">
    <location>
        <begin position="162"/>
        <end position="204"/>
    </location>
</feature>
<dbReference type="Gene3D" id="4.10.1000.10">
    <property type="entry name" value="Zinc finger, CCCH-type"/>
    <property type="match status" value="1"/>
</dbReference>
<evidence type="ECO:0000259" key="11">
    <source>
        <dbReference type="PROSITE" id="PS50157"/>
    </source>
</evidence>
<dbReference type="Proteomes" id="UP000605846">
    <property type="component" value="Unassembled WGS sequence"/>
</dbReference>
<keyword evidence="3" id="KW-0677">Repeat</keyword>
<dbReference type="EMBL" id="JABAYA010000032">
    <property type="protein sequence ID" value="KAF7728766.1"/>
    <property type="molecule type" value="Genomic_DNA"/>
</dbReference>
<feature type="compositionally biased region" description="Low complexity" evidence="9">
    <location>
        <begin position="216"/>
        <end position="226"/>
    </location>
</feature>
<dbReference type="PROSITE" id="PS00028">
    <property type="entry name" value="ZINC_FINGER_C2H2_1"/>
    <property type="match status" value="3"/>
</dbReference>
<feature type="domain" description="C2H2-type" evidence="11">
    <location>
        <begin position="490"/>
        <end position="517"/>
    </location>
</feature>
<feature type="region of interest" description="Disordered" evidence="9">
    <location>
        <begin position="770"/>
        <end position="803"/>
    </location>
</feature>
<dbReference type="PANTHER" id="PTHR24381:SF393">
    <property type="entry name" value="CHROMATIN-LINKED ADAPTOR FOR MSL PROTEINS, ISOFORM B"/>
    <property type="match status" value="1"/>
</dbReference>
<dbReference type="SUPFAM" id="SSF57667">
    <property type="entry name" value="beta-beta-alpha zinc fingers"/>
    <property type="match status" value="3"/>
</dbReference>
<evidence type="ECO:0000256" key="7">
    <source>
        <dbReference type="PROSITE-ProRule" id="PRU00723"/>
    </source>
</evidence>
<evidence type="ECO:0000256" key="4">
    <source>
        <dbReference type="ARBA" id="ARBA00022771"/>
    </source>
</evidence>
<dbReference type="FunFam" id="3.30.160.60:FF:002343">
    <property type="entry name" value="Zinc finger protein 33A"/>
    <property type="match status" value="1"/>
</dbReference>
<dbReference type="GO" id="GO:0008270">
    <property type="term" value="F:zinc ion binding"/>
    <property type="evidence" value="ECO:0007669"/>
    <property type="project" value="UniProtKB-KW"/>
</dbReference>
<evidence type="ECO:0000313" key="13">
    <source>
        <dbReference type="Proteomes" id="UP000605846"/>
    </source>
</evidence>
<dbReference type="PANTHER" id="PTHR24381">
    <property type="entry name" value="ZINC FINGER PROTEIN"/>
    <property type="match status" value="1"/>
</dbReference>
<dbReference type="GO" id="GO:0005634">
    <property type="term" value="C:nucleus"/>
    <property type="evidence" value="ECO:0007669"/>
    <property type="project" value="UniProtKB-SubCell"/>
</dbReference>
<keyword evidence="6" id="KW-0539">Nucleus</keyword>
<dbReference type="SMART" id="SM00356">
    <property type="entry name" value="ZnF_C3H1"/>
    <property type="match status" value="1"/>
</dbReference>
<dbReference type="AlphaFoldDB" id="A0A8H7BWT1"/>
<dbReference type="PROSITE" id="PS50157">
    <property type="entry name" value="ZINC_FINGER_C2H2_2"/>
    <property type="match status" value="5"/>
</dbReference>
<evidence type="ECO:0000256" key="2">
    <source>
        <dbReference type="ARBA" id="ARBA00022723"/>
    </source>
</evidence>
<dbReference type="OrthoDB" id="2284794at2759"/>
<feature type="domain" description="C2H2-type" evidence="11">
    <location>
        <begin position="271"/>
        <end position="298"/>
    </location>
</feature>
<keyword evidence="2 7" id="KW-0479">Metal-binding</keyword>
<dbReference type="Pfam" id="PF00096">
    <property type="entry name" value="zf-C2H2"/>
    <property type="match status" value="4"/>
</dbReference>
<feature type="compositionally biased region" description="Low complexity" evidence="9">
    <location>
        <begin position="187"/>
        <end position="202"/>
    </location>
</feature>
<evidence type="ECO:0000256" key="5">
    <source>
        <dbReference type="ARBA" id="ARBA00022833"/>
    </source>
</evidence>
<feature type="coiled-coil region" evidence="8">
    <location>
        <begin position="739"/>
        <end position="766"/>
    </location>
</feature>
<feature type="domain" description="C3H1-type" evidence="10">
    <location>
        <begin position="131"/>
        <end position="158"/>
    </location>
</feature>
<dbReference type="FunFam" id="3.30.160.60:FF:000100">
    <property type="entry name" value="Zinc finger 45-like"/>
    <property type="match status" value="1"/>
</dbReference>
<feature type="compositionally biased region" description="Low complexity" evidence="9">
    <location>
        <begin position="432"/>
        <end position="445"/>
    </location>
</feature>
<feature type="domain" description="C2H2-type" evidence="11">
    <location>
        <begin position="243"/>
        <end position="270"/>
    </location>
</feature>
<feature type="zinc finger region" description="C3H1-type" evidence="7">
    <location>
        <begin position="131"/>
        <end position="158"/>
    </location>
</feature>
<name>A0A8H7BWT1_9FUNG</name>
<feature type="compositionally biased region" description="Polar residues" evidence="9">
    <location>
        <begin position="787"/>
        <end position="796"/>
    </location>
</feature>
<evidence type="ECO:0000313" key="12">
    <source>
        <dbReference type="EMBL" id="KAF7728766.1"/>
    </source>
</evidence>
<keyword evidence="5 7" id="KW-0862">Zinc</keyword>
<proteinExistence type="predicted"/>
<organism evidence="12 13">
    <name type="scientific">Apophysomyces ossiformis</name>
    <dbReference type="NCBI Taxonomy" id="679940"/>
    <lineage>
        <taxon>Eukaryota</taxon>
        <taxon>Fungi</taxon>
        <taxon>Fungi incertae sedis</taxon>
        <taxon>Mucoromycota</taxon>
        <taxon>Mucoromycotina</taxon>
        <taxon>Mucoromycetes</taxon>
        <taxon>Mucorales</taxon>
        <taxon>Mucorineae</taxon>
        <taxon>Mucoraceae</taxon>
        <taxon>Apophysomyces</taxon>
    </lineage>
</organism>
<accession>A0A8H7BWT1</accession>
<dbReference type="InterPro" id="IPR036855">
    <property type="entry name" value="Znf_CCCH_sf"/>
</dbReference>
<reference evidence="12" key="1">
    <citation type="submission" date="2020-01" db="EMBL/GenBank/DDBJ databases">
        <title>Genome Sequencing of Three Apophysomyces-Like Fungal Strains Confirms a Novel Fungal Genus in the Mucoromycota with divergent Burkholderia-like Endosymbiotic Bacteria.</title>
        <authorList>
            <person name="Stajich J.E."/>
            <person name="Macias A.M."/>
            <person name="Carter-House D."/>
            <person name="Lovett B."/>
            <person name="Kasson L.R."/>
            <person name="Berry K."/>
            <person name="Grigoriev I."/>
            <person name="Chang Y."/>
            <person name="Spatafora J."/>
            <person name="Kasson M.T."/>
        </authorList>
    </citation>
    <scope>NUCLEOTIDE SEQUENCE</scope>
    <source>
        <strain evidence="12">NRRL A-21654</strain>
    </source>
</reference>
<evidence type="ECO:0000256" key="8">
    <source>
        <dbReference type="SAM" id="Coils"/>
    </source>
</evidence>
<dbReference type="Pfam" id="PF18044">
    <property type="entry name" value="zf-CCCH_4"/>
    <property type="match status" value="1"/>
</dbReference>
<comment type="caution">
    <text evidence="12">The sequence shown here is derived from an EMBL/GenBank/DDBJ whole genome shotgun (WGS) entry which is preliminary data.</text>
</comment>
<evidence type="ECO:0000256" key="1">
    <source>
        <dbReference type="ARBA" id="ARBA00004123"/>
    </source>
</evidence>
<dbReference type="InterPro" id="IPR041367">
    <property type="entry name" value="Znf-CCCH_4"/>
</dbReference>
<dbReference type="InterPro" id="IPR013087">
    <property type="entry name" value="Znf_C2H2_type"/>
</dbReference>
<feature type="domain" description="C2H2-type" evidence="11">
    <location>
        <begin position="519"/>
        <end position="547"/>
    </location>
</feature>
<dbReference type="SMART" id="SM00355">
    <property type="entry name" value="ZnF_C2H2"/>
    <property type="match status" value="5"/>
</dbReference>
<feature type="region of interest" description="Disordered" evidence="9">
    <location>
        <begin position="1"/>
        <end position="99"/>
    </location>
</feature>
<gene>
    <name evidence="12" type="ORF">EC973_005604</name>
</gene>
<feature type="compositionally biased region" description="Basic and acidic residues" evidence="9">
    <location>
        <begin position="557"/>
        <end position="567"/>
    </location>
</feature>
<comment type="subcellular location">
    <subcellularLocation>
        <location evidence="1">Nucleus</location>
    </subcellularLocation>
</comment>
<evidence type="ECO:0000256" key="9">
    <source>
        <dbReference type="SAM" id="MobiDB-lite"/>
    </source>
</evidence>
<dbReference type="GO" id="GO:0000981">
    <property type="term" value="F:DNA-binding transcription factor activity, RNA polymerase II-specific"/>
    <property type="evidence" value="ECO:0007669"/>
    <property type="project" value="TreeGrafter"/>
</dbReference>
<evidence type="ECO:0000256" key="6">
    <source>
        <dbReference type="ARBA" id="ARBA00023242"/>
    </source>
</evidence>
<sequence length="803" mass="89307">MEDAKRLNSLTSTLPISSERVGCAVENERTTVAQSQEPEKKLTFPSVVSLLNDGDDFRPRLKISSSEIVPNKSAPPHGSSQTPNSFPEPPITTPKSTFDTSISWSPVVEEIDQGIQSASLSQQVKDHASSDADTSICPFFLQGSCKYGTQCELLHSAAKTHVAESSSHERPSAVPQGHQPHHHFYHSSRSTLRRSSPSSSKSVQGNLYTFSLDKIPSSSSRSPQSSGNFTTPATGGGSLLKPFACTMCDRTFNRLHNLKSHMATHSVERPYQCDKCLQSFRRLHDLKRHQRMHTGVKPFQCPVCMRQFSRQDALNRHQKTDGVISCNAKQINRKTIPNTVDKLAGAVTPVERQMSPADNTDGANTRRQAITEGGQETTTMEIDHAEKDAVAHTAGQEDAELSPDPKITTTQEVDQQLQTEHEERSTSTIGVPPSRKSSSSLPDKSIMTIFSVQPDTRSSKSPSPGATTKKTTATMVNSDNDQRQQNLMPHFCPTCLISFGRRQELKRHMGIHAKNGKFYSCDICTKQFSRRDALLRHRRTMHNNQELQPRTTGKAEGSMKQENDSKASSETGSFKVRIQRFQQKVEKKPTNIERTILDQPTEVLERSETPTLPTYDRDRPPIPPLSVTSCRDTASYLLDKNASLQSPFSACHAESSHTISTPNQNRGLEHLVHDFLSNDSMSFPKEDSAVTPGFKAPSARNSSLYPHPYPSYSIPTSTISPREATPSSTDSPAELYQKIFDLMKELEQAKSTIERHRRKNRDLIVENRVLKSVIKDGKSKRRRSSSPQSTHSNSDMMDTDEDA</sequence>
<feature type="region of interest" description="Disordered" evidence="9">
    <location>
        <begin position="684"/>
        <end position="707"/>
    </location>
</feature>
<dbReference type="SUPFAM" id="SSF90229">
    <property type="entry name" value="CCCH zinc finger"/>
    <property type="match status" value="1"/>
</dbReference>
<keyword evidence="8" id="KW-0175">Coiled coil</keyword>
<feature type="region of interest" description="Disordered" evidence="9">
    <location>
        <begin position="541"/>
        <end position="572"/>
    </location>
</feature>
<dbReference type="Gene3D" id="3.30.160.60">
    <property type="entry name" value="Classic Zinc Finger"/>
    <property type="match status" value="4"/>
</dbReference>
<feature type="region of interest" description="Disordered" evidence="9">
    <location>
        <begin position="214"/>
        <end position="233"/>
    </location>
</feature>
<keyword evidence="4 7" id="KW-0863">Zinc-finger</keyword>
<dbReference type="GO" id="GO:0000977">
    <property type="term" value="F:RNA polymerase II transcription regulatory region sequence-specific DNA binding"/>
    <property type="evidence" value="ECO:0007669"/>
    <property type="project" value="TreeGrafter"/>
</dbReference>